<dbReference type="EMBL" id="BANI01000041">
    <property type="protein sequence ID" value="GAN95994.1"/>
    <property type="molecule type" value="Genomic_DNA"/>
</dbReference>
<dbReference type="RefSeq" id="WP_048850567.1">
    <property type="nucleotide sequence ID" value="NZ_BANI01000041.1"/>
</dbReference>
<evidence type="ECO:0000259" key="3">
    <source>
        <dbReference type="Pfam" id="PF19295"/>
    </source>
</evidence>
<sequence>MNAIAPVGVNASAFLDRGDVTGNAQRQKAADFLRHVGLPRVGVEAWKYTSLRALADVPFTAAPHATDDKAVDTLLAEIETISGLGAGASRVVFVNGYFDAGRSRLPRGVRVSTLAAGTLPDDGIDPAGDVTTALNTILARDGLDLVVPAGVDGGCLLLVSIGQTGEAEPVSFHPRHRIVVEKGGRLALLDASAGRGQYLHNPLYDIAVADEGYLSHARVQAEGRQAVHLAVSHARVAAGGIYDSFTLTLGASLSRHEVHAGLTQPGASVHVNGAQLLSGHQHGDLTSVITHAAPDCVSRQTIKNVLSDHARGVFQGKILVERIAQKTDGYQMNQALLLSDGAEIDAKPELEIYADDVKCSHGATVGALDDDQLFYLRSRGIPDAAARSILIRAFLHDVVDQIDDQRLKDSLNLAVEAWWTREVA</sequence>
<dbReference type="Pfam" id="PF19295">
    <property type="entry name" value="SufBD_N"/>
    <property type="match status" value="1"/>
</dbReference>
<evidence type="ECO:0000259" key="2">
    <source>
        <dbReference type="Pfam" id="PF01458"/>
    </source>
</evidence>
<dbReference type="InterPro" id="IPR055346">
    <property type="entry name" value="Fe-S_cluster_assembly_SufBD"/>
</dbReference>
<accession>A0A0D6PXT3</accession>
<dbReference type="PANTHER" id="PTHR43575:SF1">
    <property type="entry name" value="PROTEIN ABCI7, CHLOROPLASTIC"/>
    <property type="match status" value="1"/>
</dbReference>
<organism evidence="4 5">
    <name type="scientific">Komagataeibacter europaeus NBRC 3261</name>
    <dbReference type="NCBI Taxonomy" id="1234669"/>
    <lineage>
        <taxon>Bacteria</taxon>
        <taxon>Pseudomonadati</taxon>
        <taxon>Pseudomonadota</taxon>
        <taxon>Alphaproteobacteria</taxon>
        <taxon>Acetobacterales</taxon>
        <taxon>Acetobacteraceae</taxon>
        <taxon>Komagataeibacter</taxon>
    </lineage>
</organism>
<protein>
    <submittedName>
        <fullName evidence="4">Iron-sulfur (Fe-S) assembly protein SufD</fullName>
    </submittedName>
</protein>
<dbReference type="InterPro" id="IPR037284">
    <property type="entry name" value="SUF_FeS_clus_asmbl_SufBD_sf"/>
</dbReference>
<feature type="domain" description="SUF system FeS cluster assembly SufBD core" evidence="2">
    <location>
        <begin position="169"/>
        <end position="394"/>
    </location>
</feature>
<evidence type="ECO:0000313" key="4">
    <source>
        <dbReference type="EMBL" id="GAN95994.1"/>
    </source>
</evidence>
<evidence type="ECO:0000256" key="1">
    <source>
        <dbReference type="ARBA" id="ARBA00043967"/>
    </source>
</evidence>
<feature type="domain" description="SUF system FeS cluster assembly SufBD N-terminal" evidence="3">
    <location>
        <begin position="23"/>
        <end position="151"/>
    </location>
</feature>
<evidence type="ECO:0000313" key="5">
    <source>
        <dbReference type="Proteomes" id="UP000032675"/>
    </source>
</evidence>
<dbReference type="InterPro" id="IPR000825">
    <property type="entry name" value="SUF_FeS_clus_asmbl_SufBD_core"/>
</dbReference>
<dbReference type="InterPro" id="IPR011542">
    <property type="entry name" value="SUF_FeS_clus_asmbl_SufD"/>
</dbReference>
<dbReference type="Proteomes" id="UP000032675">
    <property type="component" value="Unassembled WGS sequence"/>
</dbReference>
<reference evidence="4 5" key="1">
    <citation type="submission" date="2012-11" db="EMBL/GenBank/DDBJ databases">
        <title>Whole genome sequence of Gluconacetobacter europaeus NBRC3261.</title>
        <authorList>
            <person name="Azuma Y."/>
            <person name="Higashiura N."/>
            <person name="Hirakawa H."/>
            <person name="Matsushita K."/>
        </authorList>
    </citation>
    <scope>NUCLEOTIDE SEQUENCE [LARGE SCALE GENOMIC DNA]</scope>
    <source>
        <strain evidence="4 5">NBRC 3261</strain>
    </source>
</reference>
<dbReference type="GO" id="GO:0016226">
    <property type="term" value="P:iron-sulfur cluster assembly"/>
    <property type="evidence" value="ECO:0007669"/>
    <property type="project" value="InterPro"/>
</dbReference>
<name>A0A0D6PXT3_KOMEU</name>
<dbReference type="Pfam" id="PF01458">
    <property type="entry name" value="SUFBD_core"/>
    <property type="match status" value="1"/>
</dbReference>
<dbReference type="SUPFAM" id="SSF101960">
    <property type="entry name" value="Stabilizer of iron transporter SufD"/>
    <property type="match status" value="1"/>
</dbReference>
<proteinExistence type="inferred from homology"/>
<dbReference type="PANTHER" id="PTHR43575">
    <property type="entry name" value="PROTEIN ABCI7, CHLOROPLASTIC"/>
    <property type="match status" value="1"/>
</dbReference>
<dbReference type="NCBIfam" id="TIGR01981">
    <property type="entry name" value="sufD"/>
    <property type="match status" value="1"/>
</dbReference>
<dbReference type="AlphaFoldDB" id="A0A0D6PXT3"/>
<gene>
    <name evidence="4" type="ORF">Geu3261_0043_067</name>
</gene>
<comment type="caution">
    <text evidence="4">The sequence shown here is derived from an EMBL/GenBank/DDBJ whole genome shotgun (WGS) entry which is preliminary data.</text>
</comment>
<comment type="similarity">
    <text evidence="1">Belongs to the iron-sulfur cluster assembly SufBD family.</text>
</comment>
<dbReference type="InterPro" id="IPR045595">
    <property type="entry name" value="SufBD_N"/>
</dbReference>